<dbReference type="EMBL" id="JAJVCN010000004">
    <property type="protein sequence ID" value="MCE7010942.1"/>
    <property type="molecule type" value="Genomic_DNA"/>
</dbReference>
<reference evidence="2 3" key="1">
    <citation type="submission" date="2021-12" db="EMBL/GenBank/DDBJ databases">
        <title>Genome sequence of Kibdelosporangium philippinense ATCC 49844.</title>
        <authorList>
            <person name="Fedorov E.A."/>
            <person name="Omeragic M."/>
            <person name="Shalygina K.F."/>
            <person name="Maclea K.S."/>
        </authorList>
    </citation>
    <scope>NUCLEOTIDE SEQUENCE [LARGE SCALE GENOMIC DNA]</scope>
    <source>
        <strain evidence="2 3">ATCC 49844</strain>
    </source>
</reference>
<sequence length="128" mass="13588">MNDKPSRHEDPQHGWSPDVGEGGSERATEANVKAFDGPSDDERSESSREKSEEERTGVPPTDTEARSPLGVGESATTRGEEYGAEGEEGRRTLGTKGKSERPYGDTTGGTGISDDKPIDPDSPTMPPA</sequence>
<feature type="compositionally biased region" description="Basic and acidic residues" evidence="1">
    <location>
        <begin position="1"/>
        <end position="12"/>
    </location>
</feature>
<evidence type="ECO:0000313" key="3">
    <source>
        <dbReference type="Proteomes" id="UP001521150"/>
    </source>
</evidence>
<keyword evidence="3" id="KW-1185">Reference proteome</keyword>
<protein>
    <submittedName>
        <fullName evidence="2">Uncharacterized protein</fullName>
    </submittedName>
</protein>
<proteinExistence type="predicted"/>
<comment type="caution">
    <text evidence="2">The sequence shown here is derived from an EMBL/GenBank/DDBJ whole genome shotgun (WGS) entry which is preliminary data.</text>
</comment>
<feature type="region of interest" description="Disordered" evidence="1">
    <location>
        <begin position="1"/>
        <end position="128"/>
    </location>
</feature>
<dbReference type="RefSeq" id="WP_233733230.1">
    <property type="nucleotide sequence ID" value="NZ_JAJVCN010000004.1"/>
</dbReference>
<feature type="compositionally biased region" description="Basic and acidic residues" evidence="1">
    <location>
        <begin position="40"/>
        <end position="56"/>
    </location>
</feature>
<dbReference type="Proteomes" id="UP001521150">
    <property type="component" value="Unassembled WGS sequence"/>
</dbReference>
<name>A0ABS8ZTL5_9PSEU</name>
<evidence type="ECO:0000256" key="1">
    <source>
        <dbReference type="SAM" id="MobiDB-lite"/>
    </source>
</evidence>
<accession>A0ABS8ZTL5</accession>
<evidence type="ECO:0000313" key="2">
    <source>
        <dbReference type="EMBL" id="MCE7010942.1"/>
    </source>
</evidence>
<organism evidence="2 3">
    <name type="scientific">Kibdelosporangium philippinense</name>
    <dbReference type="NCBI Taxonomy" id="211113"/>
    <lineage>
        <taxon>Bacteria</taxon>
        <taxon>Bacillati</taxon>
        <taxon>Actinomycetota</taxon>
        <taxon>Actinomycetes</taxon>
        <taxon>Pseudonocardiales</taxon>
        <taxon>Pseudonocardiaceae</taxon>
        <taxon>Kibdelosporangium</taxon>
    </lineage>
</organism>
<gene>
    <name evidence="2" type="ORF">LWC34_50290</name>
</gene>
<feature type="compositionally biased region" description="Basic and acidic residues" evidence="1">
    <location>
        <begin position="87"/>
        <end position="103"/>
    </location>
</feature>